<reference evidence="4 5" key="1">
    <citation type="submission" date="2016-11" db="EMBL/GenBank/DDBJ databases">
        <authorList>
            <person name="Jaros S."/>
            <person name="Januszkiewicz K."/>
            <person name="Wedrychowicz H."/>
        </authorList>
    </citation>
    <scope>NUCLEOTIDE SEQUENCE [LARGE SCALE GENOMIC DNA]</scope>
    <source>
        <strain evidence="4 5">DSM 15929</strain>
    </source>
</reference>
<protein>
    <submittedName>
        <fullName evidence="4">Permease of the drug/metabolite transporter (DMT) superfamily</fullName>
    </submittedName>
</protein>
<feature type="transmembrane region" description="Helical" evidence="2">
    <location>
        <begin position="283"/>
        <end position="302"/>
    </location>
</feature>
<feature type="transmembrane region" description="Helical" evidence="2">
    <location>
        <begin position="136"/>
        <end position="156"/>
    </location>
</feature>
<dbReference type="OrthoDB" id="9790852at2"/>
<evidence type="ECO:0000259" key="3">
    <source>
        <dbReference type="Pfam" id="PF00892"/>
    </source>
</evidence>
<dbReference type="EMBL" id="FRAC01000018">
    <property type="protein sequence ID" value="SHK85349.1"/>
    <property type="molecule type" value="Genomic_DNA"/>
</dbReference>
<organism evidence="4 5">
    <name type="scientific">Anaerocolumna jejuensis DSM 15929</name>
    <dbReference type="NCBI Taxonomy" id="1121322"/>
    <lineage>
        <taxon>Bacteria</taxon>
        <taxon>Bacillati</taxon>
        <taxon>Bacillota</taxon>
        <taxon>Clostridia</taxon>
        <taxon>Lachnospirales</taxon>
        <taxon>Lachnospiraceae</taxon>
        <taxon>Anaerocolumna</taxon>
    </lineage>
</organism>
<accession>A0A1M6VVB5</accession>
<dbReference type="InterPro" id="IPR037185">
    <property type="entry name" value="EmrE-like"/>
</dbReference>
<dbReference type="Pfam" id="PF00892">
    <property type="entry name" value="EamA"/>
    <property type="match status" value="2"/>
</dbReference>
<dbReference type="InterPro" id="IPR000620">
    <property type="entry name" value="EamA_dom"/>
</dbReference>
<feature type="transmembrane region" description="Helical" evidence="2">
    <location>
        <begin position="75"/>
        <end position="96"/>
    </location>
</feature>
<evidence type="ECO:0000256" key="1">
    <source>
        <dbReference type="ARBA" id="ARBA00007362"/>
    </source>
</evidence>
<keyword evidence="2" id="KW-1133">Transmembrane helix</keyword>
<evidence type="ECO:0000256" key="2">
    <source>
        <dbReference type="SAM" id="Phobius"/>
    </source>
</evidence>
<feature type="transmembrane region" description="Helical" evidence="2">
    <location>
        <begin position="163"/>
        <end position="185"/>
    </location>
</feature>
<dbReference type="PANTHER" id="PTHR22911">
    <property type="entry name" value="ACYL-MALONYL CONDENSING ENZYME-RELATED"/>
    <property type="match status" value="1"/>
</dbReference>
<feature type="transmembrane region" description="Helical" evidence="2">
    <location>
        <begin position="108"/>
        <end position="130"/>
    </location>
</feature>
<feature type="domain" description="EamA" evidence="3">
    <location>
        <begin position="53"/>
        <end position="179"/>
    </location>
</feature>
<keyword evidence="2" id="KW-0812">Transmembrane</keyword>
<feature type="transmembrane region" description="Helical" evidence="2">
    <location>
        <begin position="252"/>
        <end position="271"/>
    </location>
</feature>
<dbReference type="GO" id="GO:0016020">
    <property type="term" value="C:membrane"/>
    <property type="evidence" value="ECO:0007669"/>
    <property type="project" value="InterPro"/>
</dbReference>
<feature type="transmembrane region" description="Helical" evidence="2">
    <location>
        <begin position="191"/>
        <end position="210"/>
    </location>
</feature>
<sequence>MAVPQTSLRYAMGASVKEKRFHTPLFIAVPQTSLRYAMGASMNERKSKKLPWILLFFGIACISISAFFVKKAHVNGISVSFYRVFFATLFILPFYIRQKSKDMNLKGICLSLLGGMFFAFELIFWNTAVIVSNTTFPTLIVNLSSVWVGIGAMILFSEKLNLFHWAGNIIAILGVAIIIGINNIIHMKIDTGFVFSIIASIFLALYLLSVKEVRQKNSTIQVVFFTFLGCTITLLICCIATGSTLYGFSLPSWAYLLCLGLITQVGGYFSINYALGYIDSSTVSILTLLQPILTAVFAVIVLNEEFTVHHIIGGVLVLAGLVIALLFKDNSHYKKSISKTDNIR</sequence>
<feature type="transmembrane region" description="Helical" evidence="2">
    <location>
        <begin position="222"/>
        <end position="246"/>
    </location>
</feature>
<proteinExistence type="inferred from homology"/>
<dbReference type="PANTHER" id="PTHR22911:SF76">
    <property type="entry name" value="EAMA DOMAIN-CONTAINING PROTEIN"/>
    <property type="match status" value="1"/>
</dbReference>
<keyword evidence="2" id="KW-0472">Membrane</keyword>
<dbReference type="AlphaFoldDB" id="A0A1M6VVB5"/>
<name>A0A1M6VVB5_9FIRM</name>
<feature type="transmembrane region" description="Helical" evidence="2">
    <location>
        <begin position="50"/>
        <end position="69"/>
    </location>
</feature>
<evidence type="ECO:0000313" key="5">
    <source>
        <dbReference type="Proteomes" id="UP000184386"/>
    </source>
</evidence>
<keyword evidence="5" id="KW-1185">Reference proteome</keyword>
<comment type="similarity">
    <text evidence="1">Belongs to the EamA transporter family.</text>
</comment>
<evidence type="ECO:0000313" key="4">
    <source>
        <dbReference type="EMBL" id="SHK85349.1"/>
    </source>
</evidence>
<gene>
    <name evidence="4" type="ORF">SAMN02745136_03521</name>
</gene>
<feature type="transmembrane region" description="Helical" evidence="2">
    <location>
        <begin position="308"/>
        <end position="327"/>
    </location>
</feature>
<dbReference type="SUPFAM" id="SSF103481">
    <property type="entry name" value="Multidrug resistance efflux transporter EmrE"/>
    <property type="match status" value="2"/>
</dbReference>
<dbReference type="Proteomes" id="UP000184386">
    <property type="component" value="Unassembled WGS sequence"/>
</dbReference>
<feature type="domain" description="EamA" evidence="3">
    <location>
        <begin position="192"/>
        <end position="325"/>
    </location>
</feature>